<gene>
    <name evidence="11" type="ORF">QCA50_011945</name>
</gene>
<dbReference type="PANTHER" id="PTHR43668:SF2">
    <property type="entry name" value="ALLANTOINASE"/>
    <property type="match status" value="1"/>
</dbReference>
<keyword evidence="12" id="KW-1185">Reference proteome</keyword>
<evidence type="ECO:0000256" key="8">
    <source>
        <dbReference type="ARBA" id="ARBA00022801"/>
    </source>
</evidence>
<evidence type="ECO:0000256" key="9">
    <source>
        <dbReference type="ARBA" id="ARBA00022833"/>
    </source>
</evidence>
<dbReference type="GO" id="GO:0005737">
    <property type="term" value="C:cytoplasm"/>
    <property type="evidence" value="ECO:0007669"/>
    <property type="project" value="TreeGrafter"/>
</dbReference>
<keyword evidence="9" id="KW-0862">Zinc</keyword>
<evidence type="ECO:0000313" key="11">
    <source>
        <dbReference type="EMBL" id="KAK7685106.1"/>
    </source>
</evidence>
<dbReference type="EC" id="3.5.2.5" evidence="6"/>
<dbReference type="GO" id="GO:0004038">
    <property type="term" value="F:allantoinase activity"/>
    <property type="evidence" value="ECO:0007669"/>
    <property type="project" value="UniProtKB-EC"/>
</dbReference>
<comment type="caution">
    <text evidence="11">The sequence shown here is derived from an EMBL/GenBank/DDBJ whole genome shotgun (WGS) entry which is preliminary data.</text>
</comment>
<evidence type="ECO:0000259" key="10">
    <source>
        <dbReference type="Pfam" id="PF01979"/>
    </source>
</evidence>
<dbReference type="GO" id="GO:0008270">
    <property type="term" value="F:zinc ion binding"/>
    <property type="evidence" value="ECO:0007669"/>
    <property type="project" value="InterPro"/>
</dbReference>
<dbReference type="SUPFAM" id="SSF51556">
    <property type="entry name" value="Metallo-dependent hydrolases"/>
    <property type="match status" value="1"/>
</dbReference>
<dbReference type="SUPFAM" id="SSF51338">
    <property type="entry name" value="Composite domain of metallo-dependent hydrolases"/>
    <property type="match status" value="1"/>
</dbReference>
<dbReference type="GO" id="GO:0006145">
    <property type="term" value="P:purine nucleobase catabolic process"/>
    <property type="evidence" value="ECO:0007669"/>
    <property type="project" value="TreeGrafter"/>
</dbReference>
<evidence type="ECO:0000256" key="1">
    <source>
        <dbReference type="ARBA" id="ARBA00001756"/>
    </source>
</evidence>
<dbReference type="PROSITE" id="PS00482">
    <property type="entry name" value="DIHYDROOROTASE_1"/>
    <property type="match status" value="1"/>
</dbReference>
<dbReference type="GO" id="GO:0000256">
    <property type="term" value="P:allantoin catabolic process"/>
    <property type="evidence" value="ECO:0007669"/>
    <property type="project" value="InterPro"/>
</dbReference>
<comment type="similarity">
    <text evidence="4">Belongs to the metallo-dependent hydrolases superfamily. Allantoinase family.</text>
</comment>
<dbReference type="PANTHER" id="PTHR43668">
    <property type="entry name" value="ALLANTOINASE"/>
    <property type="match status" value="1"/>
</dbReference>
<name>A0AAW0FW22_9APHY</name>
<dbReference type="InterPro" id="IPR002195">
    <property type="entry name" value="Dihydroorotase_CS"/>
</dbReference>
<keyword evidence="8" id="KW-0378">Hydrolase</keyword>
<keyword evidence="7" id="KW-0479">Metal-binding</keyword>
<reference evidence="11 12" key="1">
    <citation type="submission" date="2022-09" db="EMBL/GenBank/DDBJ databases">
        <authorList>
            <person name="Palmer J.M."/>
        </authorList>
    </citation>
    <scope>NUCLEOTIDE SEQUENCE [LARGE SCALE GENOMIC DNA]</scope>
    <source>
        <strain evidence="11 12">DSM 7382</strain>
    </source>
</reference>
<dbReference type="InterPro" id="IPR006680">
    <property type="entry name" value="Amidohydro-rel"/>
</dbReference>
<dbReference type="InterPro" id="IPR017593">
    <property type="entry name" value="Allantoinase"/>
</dbReference>
<dbReference type="InterPro" id="IPR050138">
    <property type="entry name" value="DHOase/Allantoinase_Hydrolase"/>
</dbReference>
<dbReference type="GO" id="GO:0050897">
    <property type="term" value="F:cobalt ion binding"/>
    <property type="evidence" value="ECO:0007669"/>
    <property type="project" value="InterPro"/>
</dbReference>
<evidence type="ECO:0000256" key="7">
    <source>
        <dbReference type="ARBA" id="ARBA00022723"/>
    </source>
</evidence>
<comment type="cofactor">
    <cofactor evidence="2">
        <name>Zn(2+)</name>
        <dbReference type="ChEBI" id="CHEBI:29105"/>
    </cofactor>
</comment>
<evidence type="ECO:0000256" key="6">
    <source>
        <dbReference type="ARBA" id="ARBA00012863"/>
    </source>
</evidence>
<evidence type="ECO:0000256" key="5">
    <source>
        <dbReference type="ARBA" id="ARBA00011881"/>
    </source>
</evidence>
<sequence>MPSGERVFTGHKVLLPGREGPIPATIKVSTLTGKITDIRQSHSSQAEHLNLPESDFIDVGDNVLLPGLVDAHVHLNEPGRTDWEGFRTGTRAAVSGGVTTVVDMPLNSIPPTTTVNHLEQKRNAAQGQCWADVAFWGGVIPGNETDLKSLIVAGVKGFKCFLIESGVEEFPCVTEKDLHLAMGELQGISTVLCFHAELDTGSPAAPTSANPTLYDTFLASRPQQLEVDAIRLINSLHAKYPSLRLHIVHLSAASALPLVRAAKSTGLPLTVETCFHYLTLTSEHIPNGHPEFKCCPPVREGVNREELWKALEDGTIDCVVSDHSPCVASLKNLDTGDIMGAWGGISTLGLGLSLLWTEGRKRGVSLSKIVQWTSVATAKHASLHDRKGAIQVGYDADLIVWDPEAEVKVTKESFNFKNKVSPYEGLTLTGRVEQTYLRGQLVYDQEKGFSQKAVGQLL</sequence>
<comment type="catalytic activity">
    <reaction evidence="1">
        <text>(S)-allantoin + H2O = allantoate + H(+)</text>
        <dbReference type="Rhea" id="RHEA:17029"/>
        <dbReference type="ChEBI" id="CHEBI:15377"/>
        <dbReference type="ChEBI" id="CHEBI:15378"/>
        <dbReference type="ChEBI" id="CHEBI:15678"/>
        <dbReference type="ChEBI" id="CHEBI:17536"/>
        <dbReference type="EC" id="3.5.2.5"/>
    </reaction>
</comment>
<dbReference type="EMBL" id="JASBNA010000022">
    <property type="protein sequence ID" value="KAK7685106.1"/>
    <property type="molecule type" value="Genomic_DNA"/>
</dbReference>
<evidence type="ECO:0000256" key="2">
    <source>
        <dbReference type="ARBA" id="ARBA00001947"/>
    </source>
</evidence>
<dbReference type="Gene3D" id="3.20.20.140">
    <property type="entry name" value="Metal-dependent hydrolases"/>
    <property type="match status" value="1"/>
</dbReference>
<dbReference type="Pfam" id="PF01979">
    <property type="entry name" value="Amidohydro_1"/>
    <property type="match status" value="1"/>
</dbReference>
<comment type="pathway">
    <text evidence="3">Nitrogen metabolism; (S)-allantoin degradation; allantoate from (S)-allantoin: step 1/1.</text>
</comment>
<evidence type="ECO:0000256" key="3">
    <source>
        <dbReference type="ARBA" id="ARBA00004968"/>
    </source>
</evidence>
<dbReference type="AlphaFoldDB" id="A0AAW0FW22"/>
<evidence type="ECO:0000313" key="12">
    <source>
        <dbReference type="Proteomes" id="UP001385951"/>
    </source>
</evidence>
<dbReference type="InterPro" id="IPR011059">
    <property type="entry name" value="Metal-dep_hydrolase_composite"/>
</dbReference>
<dbReference type="Proteomes" id="UP001385951">
    <property type="component" value="Unassembled WGS sequence"/>
</dbReference>
<organism evidence="11 12">
    <name type="scientific">Cerrena zonata</name>
    <dbReference type="NCBI Taxonomy" id="2478898"/>
    <lineage>
        <taxon>Eukaryota</taxon>
        <taxon>Fungi</taxon>
        <taxon>Dikarya</taxon>
        <taxon>Basidiomycota</taxon>
        <taxon>Agaricomycotina</taxon>
        <taxon>Agaricomycetes</taxon>
        <taxon>Polyporales</taxon>
        <taxon>Cerrenaceae</taxon>
        <taxon>Cerrena</taxon>
    </lineage>
</organism>
<feature type="domain" description="Amidohydrolase-related" evidence="10">
    <location>
        <begin position="63"/>
        <end position="442"/>
    </location>
</feature>
<comment type="subunit">
    <text evidence="5">Homotetramer.</text>
</comment>
<protein>
    <recommendedName>
        <fullName evidence="6">allantoinase</fullName>
        <ecNumber evidence="6">3.5.2.5</ecNumber>
    </recommendedName>
</protein>
<dbReference type="FunFam" id="3.20.20.140:FF:000032">
    <property type="entry name" value="Allantoinase Dal1"/>
    <property type="match status" value="1"/>
</dbReference>
<dbReference type="NCBIfam" id="TIGR03178">
    <property type="entry name" value="allantoinase"/>
    <property type="match status" value="1"/>
</dbReference>
<dbReference type="InterPro" id="IPR032466">
    <property type="entry name" value="Metal_Hydrolase"/>
</dbReference>
<evidence type="ECO:0000256" key="4">
    <source>
        <dbReference type="ARBA" id="ARBA00010368"/>
    </source>
</evidence>
<proteinExistence type="inferred from homology"/>
<accession>A0AAW0FW22</accession>